<dbReference type="PANTHER" id="PTHR33231:SF1">
    <property type="entry name" value="30S RIBOSOMAL PROTEIN"/>
    <property type="match status" value="1"/>
</dbReference>
<proteinExistence type="inferred from homology"/>
<name>A0A6S6TBX1_9GAMM</name>
<comment type="similarity">
    <text evidence="2">Belongs to the HPF/YfiA ribosome-associated protein family. Short HPF subfamily.</text>
</comment>
<dbReference type="InterPro" id="IPR036567">
    <property type="entry name" value="RHF-like"/>
</dbReference>
<dbReference type="InterPro" id="IPR003489">
    <property type="entry name" value="RHF/RaiA"/>
</dbReference>
<dbReference type="EMBL" id="CACVAY010000063">
    <property type="protein sequence ID" value="CAA6813866.1"/>
    <property type="molecule type" value="Genomic_DNA"/>
</dbReference>
<reference evidence="6" key="1">
    <citation type="submission" date="2020-01" db="EMBL/GenBank/DDBJ databases">
        <authorList>
            <person name="Meier V. D."/>
            <person name="Meier V D."/>
        </authorList>
    </citation>
    <scope>NUCLEOTIDE SEQUENCE</scope>
    <source>
        <strain evidence="6">HLG_WM_MAG_07</strain>
    </source>
</reference>
<dbReference type="FunFam" id="3.30.160.100:FF:000001">
    <property type="entry name" value="Ribosome hibernation promoting factor"/>
    <property type="match status" value="1"/>
</dbReference>
<dbReference type="NCBIfam" id="TIGR00741">
    <property type="entry name" value="yfiA"/>
    <property type="match status" value="1"/>
</dbReference>
<dbReference type="GO" id="GO:0045900">
    <property type="term" value="P:negative regulation of translational elongation"/>
    <property type="evidence" value="ECO:0007669"/>
    <property type="project" value="TreeGrafter"/>
</dbReference>
<evidence type="ECO:0000256" key="4">
    <source>
        <dbReference type="ARBA" id="ARBA00041148"/>
    </source>
</evidence>
<evidence type="ECO:0000256" key="2">
    <source>
        <dbReference type="ARBA" id="ARBA00038434"/>
    </source>
</evidence>
<gene>
    <name evidence="6" type="ORF">HELGO_WM15141</name>
</gene>
<protein>
    <recommendedName>
        <fullName evidence="4">Ribosome hibernation promoting factor</fullName>
    </recommendedName>
    <alternativeName>
        <fullName evidence="5">Hibernation factor HPF</fullName>
    </alternativeName>
</protein>
<dbReference type="Pfam" id="PF02482">
    <property type="entry name" value="Ribosomal_S30AE"/>
    <property type="match status" value="1"/>
</dbReference>
<dbReference type="Gene3D" id="3.30.160.100">
    <property type="entry name" value="Ribosome hibernation promotion factor-like"/>
    <property type="match status" value="1"/>
</dbReference>
<evidence type="ECO:0000313" key="6">
    <source>
        <dbReference type="EMBL" id="CAA6813866.1"/>
    </source>
</evidence>
<keyword evidence="1" id="KW-0810">Translation regulation</keyword>
<organism evidence="6">
    <name type="scientific">uncultured Thiotrichaceae bacterium</name>
    <dbReference type="NCBI Taxonomy" id="298394"/>
    <lineage>
        <taxon>Bacteria</taxon>
        <taxon>Pseudomonadati</taxon>
        <taxon>Pseudomonadota</taxon>
        <taxon>Gammaproteobacteria</taxon>
        <taxon>Thiotrichales</taxon>
        <taxon>Thiotrichaceae</taxon>
        <taxon>environmental samples</taxon>
    </lineage>
</organism>
<dbReference type="GO" id="GO:0043024">
    <property type="term" value="F:ribosomal small subunit binding"/>
    <property type="evidence" value="ECO:0007669"/>
    <property type="project" value="TreeGrafter"/>
</dbReference>
<dbReference type="InterPro" id="IPR050574">
    <property type="entry name" value="HPF/YfiA_ribosome-assoc"/>
</dbReference>
<evidence type="ECO:0000256" key="5">
    <source>
        <dbReference type="ARBA" id="ARBA00041319"/>
    </source>
</evidence>
<accession>A0A6S6TBX1</accession>
<sequence>MQLEITGHHIDVTSSMHNYAQEKISKLKRHFDQVLDVHMILKVKKLEHTAEAVLHLSGNRVFADATSHDMYAAIDSLADKLDRQVIKYKEKVQNHHRSEGTHRNIDFG</sequence>
<evidence type="ECO:0000256" key="3">
    <source>
        <dbReference type="ARBA" id="ARBA00038695"/>
    </source>
</evidence>
<dbReference type="AlphaFoldDB" id="A0A6S6TBX1"/>
<evidence type="ECO:0000256" key="1">
    <source>
        <dbReference type="ARBA" id="ARBA00022845"/>
    </source>
</evidence>
<dbReference type="SUPFAM" id="SSF69754">
    <property type="entry name" value="Ribosome binding protein Y (YfiA homologue)"/>
    <property type="match status" value="1"/>
</dbReference>
<comment type="subunit">
    <text evidence="3">Associates exclusively with 100S ribosomes, which are dimers of 70S ribosomes.</text>
</comment>
<dbReference type="CDD" id="cd00552">
    <property type="entry name" value="RaiA"/>
    <property type="match status" value="1"/>
</dbReference>
<dbReference type="GO" id="GO:0022627">
    <property type="term" value="C:cytosolic small ribosomal subunit"/>
    <property type="evidence" value="ECO:0007669"/>
    <property type="project" value="TreeGrafter"/>
</dbReference>
<dbReference type="PANTHER" id="PTHR33231">
    <property type="entry name" value="30S RIBOSOMAL PROTEIN"/>
    <property type="match status" value="1"/>
</dbReference>